<dbReference type="OrthoDB" id="370595at2759"/>
<dbReference type="SMART" id="SM00698">
    <property type="entry name" value="MORN"/>
    <property type="match status" value="2"/>
</dbReference>
<feature type="region of interest" description="Disordered" evidence="2">
    <location>
        <begin position="536"/>
        <end position="630"/>
    </location>
</feature>
<dbReference type="AlphaFoldDB" id="A0A1Y1JIC2"/>
<reference evidence="4" key="1">
    <citation type="submission" date="2017-04" db="EMBL/GenBank/DDBJ databases">
        <title>Plasmodium gonderi genome.</title>
        <authorList>
            <person name="Arisue N."/>
            <person name="Honma H."/>
            <person name="Kawai S."/>
            <person name="Tougan T."/>
            <person name="Tanabe K."/>
            <person name="Horii T."/>
        </authorList>
    </citation>
    <scope>NUCLEOTIDE SEQUENCE [LARGE SCALE GENOMIC DNA]</scope>
    <source>
        <strain evidence="4">ATCC 30045</strain>
    </source>
</reference>
<evidence type="ECO:0000313" key="3">
    <source>
        <dbReference type="EMBL" id="GAW81115.1"/>
    </source>
</evidence>
<protein>
    <submittedName>
        <fullName evidence="3">Uncharacterized protein</fullName>
    </submittedName>
</protein>
<name>A0A1Y1JIC2_PLAGO</name>
<feature type="compositionally biased region" description="Polar residues" evidence="2">
    <location>
        <begin position="493"/>
        <end position="506"/>
    </location>
</feature>
<feature type="region of interest" description="Disordered" evidence="2">
    <location>
        <begin position="334"/>
        <end position="353"/>
    </location>
</feature>
<comment type="caution">
    <text evidence="3">The sequence shown here is derived from an EMBL/GenBank/DDBJ whole genome shotgun (WGS) entry which is preliminary data.</text>
</comment>
<dbReference type="SUPFAM" id="SSF82185">
    <property type="entry name" value="Histone H3 K4-specific methyltransferase SET7/9 N-terminal domain"/>
    <property type="match status" value="1"/>
</dbReference>
<feature type="region of interest" description="Disordered" evidence="2">
    <location>
        <begin position="258"/>
        <end position="281"/>
    </location>
</feature>
<evidence type="ECO:0000256" key="1">
    <source>
        <dbReference type="ARBA" id="ARBA00022737"/>
    </source>
</evidence>
<evidence type="ECO:0000256" key="2">
    <source>
        <dbReference type="SAM" id="MobiDB-lite"/>
    </source>
</evidence>
<gene>
    <name evidence="3" type="ORF">PGO_093150</name>
</gene>
<accession>A0A1Y1JIC2</accession>
<dbReference type="EMBL" id="BDQF01000010">
    <property type="protein sequence ID" value="GAW81115.1"/>
    <property type="molecule type" value="Genomic_DNA"/>
</dbReference>
<sequence length="773" mass="90683">MCDKALKGCFYKNCTLYVGEYILSEELRNDEILDGNVIDLDVKKNDLLQGGEKKVTNKLSKKDEVYREILGMGKNEESNDYIRKDNSGYDHGANDKIEEKEKYKGGRGLIFHGKGKYIKANEMFVGDFENNKYRKGIWVKYKNIHNLFYYMNIHHMMCKENNEIKQKYTKNFRNFLYVPLREVNIYIGEFHNNMFNGFSLYYFYPFLYVGYFINNLMNGYGYMFYINSVHETVGSERKKENIVISNNLFDFSFLPDGKKKEKKKNINNSEQVRKGGKEGKLHVPNEKNVDGVKNCLGKEDICKGLLFNVYKKLESMIKNENRFCKGEEDDHQGGENILGDNIKQGNRDMKIDHPSREPNIIEELKKDVFKNFKLQISRKNKINRIKKFLNENEKQNFFDIFKYISYEHLIFQGYFYNNHFSSTTGKQELYKNLFIQMYEQIIIKKINSFRNNIVKGMIPQDLCINEDTILYVLEKEEEKKKKFPDVVKEHSDSQMGTTNDTPNNEQIHLVDEKTDREQYHKVRDKSLCNVNVRYGRTQDGKTQDGKIQDGKIQDGKIQDGKTQDGKTQDGKIQDGKIQDGKTQDGKTQDGKTQDGKTQDGKTQDGKIQDGKIQDGKIQDGKIQDGKTLSRNMTNERYRDIVDLNLLRHMFEATEDNNVEYGIEVVKDNKILKYMSRCDELKMDGEKNYLDKATLNLNGHYQLVVINIKCKEDKSLNLNTNKCNIQNIYKIKMFLISSDKSSIITHNMFFLYYIHVYIRNPVKKEKTKIRKKKN</sequence>
<feature type="region of interest" description="Disordered" evidence="2">
    <location>
        <begin position="482"/>
        <end position="506"/>
    </location>
</feature>
<keyword evidence="4" id="KW-1185">Reference proteome</keyword>
<feature type="compositionally biased region" description="Basic and acidic residues" evidence="2">
    <location>
        <begin position="482"/>
        <end position="492"/>
    </location>
</feature>
<feature type="compositionally biased region" description="Basic and acidic residues" evidence="2">
    <location>
        <begin position="536"/>
        <end position="624"/>
    </location>
</feature>
<dbReference type="InterPro" id="IPR003409">
    <property type="entry name" value="MORN"/>
</dbReference>
<evidence type="ECO:0000313" key="4">
    <source>
        <dbReference type="Proteomes" id="UP000195521"/>
    </source>
</evidence>
<proteinExistence type="predicted"/>
<dbReference type="RefSeq" id="XP_028543704.1">
    <property type="nucleotide sequence ID" value="XM_028687903.1"/>
</dbReference>
<dbReference type="Proteomes" id="UP000195521">
    <property type="component" value="Unassembled WGS sequence"/>
</dbReference>
<keyword evidence="1" id="KW-0677">Repeat</keyword>
<dbReference type="OMA" id="QDGKTQD"/>
<organism evidence="3 4">
    <name type="scientific">Plasmodium gonderi</name>
    <dbReference type="NCBI Taxonomy" id="77519"/>
    <lineage>
        <taxon>Eukaryota</taxon>
        <taxon>Sar</taxon>
        <taxon>Alveolata</taxon>
        <taxon>Apicomplexa</taxon>
        <taxon>Aconoidasida</taxon>
        <taxon>Haemosporida</taxon>
        <taxon>Plasmodiidae</taxon>
        <taxon>Plasmodium</taxon>
        <taxon>Plasmodium (Plasmodium)</taxon>
    </lineage>
</organism>
<dbReference type="GeneID" id="39747833"/>
<feature type="compositionally biased region" description="Basic and acidic residues" evidence="2">
    <location>
        <begin position="271"/>
        <end position="281"/>
    </location>
</feature>